<feature type="non-terminal residue" evidence="1">
    <location>
        <position position="1"/>
    </location>
</feature>
<accession>V6TMP8</accession>
<dbReference type="VEuPathDB" id="GiardiaDB:QR46_0245"/>
<dbReference type="Proteomes" id="UP000018040">
    <property type="component" value="Unassembled WGS sequence"/>
</dbReference>
<dbReference type="EMBL" id="AHHH01000273">
    <property type="protein sequence ID" value="ESU40243.1"/>
    <property type="molecule type" value="Genomic_DNA"/>
</dbReference>
<gene>
    <name evidence="1" type="ORF">GSB_154633</name>
</gene>
<reference evidence="1 2" key="2">
    <citation type="journal article" date="2013" name="Genome Biol. Evol.">
        <title>Genome sequencing of Giardia lamblia genotypes A2 and B isolates (DH and GS) and comparative analysis with the genomes of genotypes A1 and E (WB and Pig).</title>
        <authorList>
            <person name="Adam R.D."/>
            <person name="Dahlstrom E.W."/>
            <person name="Martens C.A."/>
            <person name="Bruno D.P."/>
            <person name="Barbian K.D."/>
            <person name="Ricklefs S.M."/>
            <person name="Hernandez M.M."/>
            <person name="Narla N.P."/>
            <person name="Patel R.B."/>
            <person name="Porcella S.F."/>
            <person name="Nash T.E."/>
        </authorList>
    </citation>
    <scope>NUCLEOTIDE SEQUENCE [LARGE SCALE GENOMIC DNA]</scope>
    <source>
        <strain evidence="1 2">GS</strain>
    </source>
</reference>
<comment type="caution">
    <text evidence="1">The sequence shown here is derived from an EMBL/GenBank/DDBJ whole genome shotgun (WGS) entry which is preliminary data.</text>
</comment>
<sequence>VLALIKKYPERSTCRCRQMLNAGGSGTQIQCDRAHAIRRADKELRGISTCGECVFTAKDCAVASHICVVLLHRARIQRSNPTLIVTVRGARLSARA</sequence>
<evidence type="ECO:0000313" key="1">
    <source>
        <dbReference type="EMBL" id="ESU40243.1"/>
    </source>
</evidence>
<name>V6TMP8_GIAIN</name>
<dbReference type="AlphaFoldDB" id="V6TMP8"/>
<proteinExistence type="predicted"/>
<evidence type="ECO:0000313" key="2">
    <source>
        <dbReference type="Proteomes" id="UP000018040"/>
    </source>
</evidence>
<protein>
    <submittedName>
        <fullName evidence="1">Major surface-labeled trophozoite antigen</fullName>
    </submittedName>
</protein>
<organism evidence="1 2">
    <name type="scientific">Giardia intestinalis</name>
    <name type="common">Giardia lamblia</name>
    <dbReference type="NCBI Taxonomy" id="5741"/>
    <lineage>
        <taxon>Eukaryota</taxon>
        <taxon>Metamonada</taxon>
        <taxon>Diplomonadida</taxon>
        <taxon>Hexamitidae</taxon>
        <taxon>Giardiinae</taxon>
        <taxon>Giardia</taxon>
    </lineage>
</organism>
<reference evidence="2" key="1">
    <citation type="submission" date="2012-02" db="EMBL/GenBank/DDBJ databases">
        <title>Genome sequencing of Giardia lamblia Genotypes A2 and B isolates (DH and GS) and comparative analysis with the genomes of Genotypes A1 and E (WB and Pig).</title>
        <authorList>
            <person name="Adam R."/>
            <person name="Dahlstrom E."/>
            <person name="Martens C."/>
            <person name="Bruno D."/>
            <person name="Barbian K."/>
            <person name="Porcella S.F."/>
            <person name="Nash T."/>
        </authorList>
    </citation>
    <scope>NUCLEOTIDE SEQUENCE</scope>
    <source>
        <strain evidence="2">GS</strain>
    </source>
</reference>